<reference evidence="2 3" key="1">
    <citation type="journal article" date="2020" name="Nature">
        <title>Six reference-quality genomes reveal evolution of bat adaptations.</title>
        <authorList>
            <person name="Jebb D."/>
            <person name="Huang Z."/>
            <person name="Pippel M."/>
            <person name="Hughes G.M."/>
            <person name="Lavrichenko K."/>
            <person name="Devanna P."/>
            <person name="Winkler S."/>
            <person name="Jermiin L.S."/>
            <person name="Skirmuntt E.C."/>
            <person name="Katzourakis A."/>
            <person name="Burkitt-Gray L."/>
            <person name="Ray D.A."/>
            <person name="Sullivan K.A.M."/>
            <person name="Roscito J.G."/>
            <person name="Kirilenko B.M."/>
            <person name="Davalos L.M."/>
            <person name="Corthals A.P."/>
            <person name="Power M.L."/>
            <person name="Jones G."/>
            <person name="Ransome R.D."/>
            <person name="Dechmann D.K.N."/>
            <person name="Locatelli A.G."/>
            <person name="Puechmaille S.J."/>
            <person name="Fedrigo O."/>
            <person name="Jarvis E.D."/>
            <person name="Hiller M."/>
            <person name="Vernes S.C."/>
            <person name="Myers E.W."/>
            <person name="Teeling E.C."/>
        </authorList>
    </citation>
    <scope>NUCLEOTIDE SEQUENCE [LARGE SCALE GENOMIC DNA]</scope>
    <source>
        <strain evidence="2">Bat1K_MPI-CBG_1</strain>
    </source>
</reference>
<keyword evidence="1" id="KW-0472">Membrane</keyword>
<proteinExistence type="predicted"/>
<accession>A0A833YKF5</accession>
<evidence type="ECO:0000313" key="2">
    <source>
        <dbReference type="EMBL" id="KAF6075898.1"/>
    </source>
</evidence>
<gene>
    <name evidence="2" type="ORF">HJG60_017357</name>
</gene>
<keyword evidence="1" id="KW-1133">Transmembrane helix</keyword>
<evidence type="ECO:0000313" key="3">
    <source>
        <dbReference type="Proteomes" id="UP000664940"/>
    </source>
</evidence>
<name>A0A833YKF5_9CHIR</name>
<sequence>MSSGSTMTFSPRVEPLPPWAENKTGWLYDYTHTYSGSFYLSGVCYLLASASLFFVPLAERQRSRA</sequence>
<feature type="transmembrane region" description="Helical" evidence="1">
    <location>
        <begin position="38"/>
        <end position="58"/>
    </location>
</feature>
<comment type="caution">
    <text evidence="2">The sequence shown here is derived from an EMBL/GenBank/DDBJ whole genome shotgun (WGS) entry which is preliminary data.</text>
</comment>
<evidence type="ECO:0000256" key="1">
    <source>
        <dbReference type="SAM" id="Phobius"/>
    </source>
</evidence>
<dbReference type="AlphaFoldDB" id="A0A833YKF5"/>
<dbReference type="Proteomes" id="UP000664940">
    <property type="component" value="Unassembled WGS sequence"/>
</dbReference>
<dbReference type="EMBL" id="JABVXQ010000015">
    <property type="protein sequence ID" value="KAF6075898.1"/>
    <property type="molecule type" value="Genomic_DNA"/>
</dbReference>
<organism evidence="2 3">
    <name type="scientific">Phyllostomus discolor</name>
    <name type="common">pale spear-nosed bat</name>
    <dbReference type="NCBI Taxonomy" id="89673"/>
    <lineage>
        <taxon>Eukaryota</taxon>
        <taxon>Metazoa</taxon>
        <taxon>Chordata</taxon>
        <taxon>Craniata</taxon>
        <taxon>Vertebrata</taxon>
        <taxon>Euteleostomi</taxon>
        <taxon>Mammalia</taxon>
        <taxon>Eutheria</taxon>
        <taxon>Laurasiatheria</taxon>
        <taxon>Chiroptera</taxon>
        <taxon>Yangochiroptera</taxon>
        <taxon>Phyllostomidae</taxon>
        <taxon>Phyllostominae</taxon>
        <taxon>Phyllostomus</taxon>
    </lineage>
</organism>
<protein>
    <submittedName>
        <fullName evidence="2">Solute carrier family 16 member 4</fullName>
    </submittedName>
</protein>
<keyword evidence="1" id="KW-0812">Transmembrane</keyword>